<proteinExistence type="predicted"/>
<dbReference type="Proteomes" id="UP000887226">
    <property type="component" value="Unassembled WGS sequence"/>
</dbReference>
<dbReference type="OrthoDB" id="5835829at2759"/>
<dbReference type="InterPro" id="IPR010610">
    <property type="entry name" value="EryCIII-like_C"/>
</dbReference>
<evidence type="ECO:0000313" key="4">
    <source>
        <dbReference type="Proteomes" id="UP000887226"/>
    </source>
</evidence>
<name>A0A9P7YV94_9HELO</name>
<dbReference type="AlphaFoldDB" id="A0A9P7YV94"/>
<evidence type="ECO:0000313" key="3">
    <source>
        <dbReference type="EMBL" id="KAG9240604.1"/>
    </source>
</evidence>
<gene>
    <name evidence="3" type="ORF">BJ878DRAFT_525239</name>
</gene>
<sequence length="461" mass="49634">MASSKKPLLLVSSTPVYGHFMPIKGIAKELLSRGYEITFVTGSPYRQQLEDMGCSFVSLEGDGDQTEKDINNYPERKGLTGVEGFIFDMINFFIKWIPSQHEAQQKALQKLTSEHPGRPIIAINEGFFLGAIPALLNAPGFKADASINIGIVPITLSSIDTAPFGSGLPPNSTPEGRIANAAASEDFQQVIAPITNAFRETIKQCGAKHQVAGFFDATFLHPDCFLQMCIPSVEYPRSDAPSHIKFAGGLPKGNRPPYADAPVWWATDILANETKKIVLVSQGTIAMNPNELMVPTMLGLASYPDFLVVVALGVKGATLPEGTVIPENARVADYIPFDELLPHCSAFVTNGGYGAFQHSVSNGIPLVLAGATEDKPEVSARAEWAGIGINMKTASPSAEAIAEAVKTIVSDGKFKRRALELQSEMKEHDPMSIIAATIEELAAGLSKKAIDLRSDFYQNVL</sequence>
<dbReference type="GO" id="GO:0008194">
    <property type="term" value="F:UDP-glycosyltransferase activity"/>
    <property type="evidence" value="ECO:0007669"/>
    <property type="project" value="InterPro"/>
</dbReference>
<dbReference type="EMBL" id="MU254394">
    <property type="protein sequence ID" value="KAG9240604.1"/>
    <property type="molecule type" value="Genomic_DNA"/>
</dbReference>
<dbReference type="SUPFAM" id="SSF53756">
    <property type="entry name" value="UDP-Glycosyltransferase/glycogen phosphorylase"/>
    <property type="match status" value="1"/>
</dbReference>
<keyword evidence="4" id="KW-1185">Reference proteome</keyword>
<dbReference type="Gene3D" id="3.40.50.2000">
    <property type="entry name" value="Glycogen Phosphorylase B"/>
    <property type="match status" value="2"/>
</dbReference>
<evidence type="ECO:0000256" key="1">
    <source>
        <dbReference type="ARBA" id="ARBA00022679"/>
    </source>
</evidence>
<protein>
    <submittedName>
        <fullName evidence="3">UDP-glucuronosyltransferase 2A3</fullName>
    </submittedName>
</protein>
<comment type="caution">
    <text evidence="3">The sequence shown here is derived from an EMBL/GenBank/DDBJ whole genome shotgun (WGS) entry which is preliminary data.</text>
</comment>
<feature type="domain" description="Erythromycin biosynthesis protein CIII-like C-terminal" evidence="2">
    <location>
        <begin position="315"/>
        <end position="430"/>
    </location>
</feature>
<dbReference type="Pfam" id="PF06722">
    <property type="entry name" value="EryCIII-like_C"/>
    <property type="match status" value="1"/>
</dbReference>
<dbReference type="CDD" id="cd03784">
    <property type="entry name" value="GT1_Gtf-like"/>
    <property type="match status" value="1"/>
</dbReference>
<evidence type="ECO:0000259" key="2">
    <source>
        <dbReference type="Pfam" id="PF06722"/>
    </source>
</evidence>
<reference evidence="3" key="1">
    <citation type="journal article" date="2021" name="IMA Fungus">
        <title>Genomic characterization of three marine fungi, including Emericellopsis atlantica sp. nov. with signatures of a generalist lifestyle and marine biomass degradation.</title>
        <authorList>
            <person name="Hagestad O.C."/>
            <person name="Hou L."/>
            <person name="Andersen J.H."/>
            <person name="Hansen E.H."/>
            <person name="Altermark B."/>
            <person name="Li C."/>
            <person name="Kuhnert E."/>
            <person name="Cox R.J."/>
            <person name="Crous P.W."/>
            <person name="Spatafora J.W."/>
            <person name="Lail K."/>
            <person name="Amirebrahimi M."/>
            <person name="Lipzen A."/>
            <person name="Pangilinan J."/>
            <person name="Andreopoulos W."/>
            <person name="Hayes R.D."/>
            <person name="Ng V."/>
            <person name="Grigoriev I.V."/>
            <person name="Jackson S.A."/>
            <person name="Sutton T.D.S."/>
            <person name="Dobson A.D.W."/>
            <person name="Rama T."/>
        </authorList>
    </citation>
    <scope>NUCLEOTIDE SEQUENCE</scope>
    <source>
        <strain evidence="3">TRa3180A</strain>
    </source>
</reference>
<dbReference type="GO" id="GO:0016758">
    <property type="term" value="F:hexosyltransferase activity"/>
    <property type="evidence" value="ECO:0007669"/>
    <property type="project" value="UniProtKB-ARBA"/>
</dbReference>
<dbReference type="InterPro" id="IPR002213">
    <property type="entry name" value="UDP_glucos_trans"/>
</dbReference>
<accession>A0A9P7YV94</accession>
<dbReference type="PANTHER" id="PTHR48050">
    <property type="entry name" value="STEROL 3-BETA-GLUCOSYLTRANSFERASE"/>
    <property type="match status" value="1"/>
</dbReference>
<dbReference type="PANTHER" id="PTHR48050:SF13">
    <property type="entry name" value="STEROL 3-BETA-GLUCOSYLTRANSFERASE UGT80A2"/>
    <property type="match status" value="1"/>
</dbReference>
<keyword evidence="1" id="KW-0808">Transferase</keyword>
<dbReference type="InterPro" id="IPR050426">
    <property type="entry name" value="Glycosyltransferase_28"/>
</dbReference>
<organism evidence="3 4">
    <name type="scientific">Calycina marina</name>
    <dbReference type="NCBI Taxonomy" id="1763456"/>
    <lineage>
        <taxon>Eukaryota</taxon>
        <taxon>Fungi</taxon>
        <taxon>Dikarya</taxon>
        <taxon>Ascomycota</taxon>
        <taxon>Pezizomycotina</taxon>
        <taxon>Leotiomycetes</taxon>
        <taxon>Helotiales</taxon>
        <taxon>Pezizellaceae</taxon>
        <taxon>Calycina</taxon>
    </lineage>
</organism>